<feature type="compositionally biased region" description="Basic residues" evidence="6">
    <location>
        <begin position="392"/>
        <end position="403"/>
    </location>
</feature>
<evidence type="ECO:0000256" key="6">
    <source>
        <dbReference type="SAM" id="MobiDB-lite"/>
    </source>
</evidence>
<feature type="region of interest" description="Disordered" evidence="6">
    <location>
        <begin position="244"/>
        <end position="289"/>
    </location>
</feature>
<dbReference type="STRING" id="933388.S8ANU2"/>
<evidence type="ECO:0000313" key="11">
    <source>
        <dbReference type="Proteomes" id="UP000019376"/>
    </source>
</evidence>
<feature type="transmembrane region" description="Helical" evidence="7">
    <location>
        <begin position="164"/>
        <end position="185"/>
    </location>
</feature>
<dbReference type="InterPro" id="IPR036869">
    <property type="entry name" value="J_dom_sf"/>
</dbReference>
<keyword evidence="1 7" id="KW-0812">Transmembrane</keyword>
<dbReference type="GO" id="GO:0012505">
    <property type="term" value="C:endomembrane system"/>
    <property type="evidence" value="ECO:0007669"/>
    <property type="project" value="UniProtKB-SubCell"/>
</dbReference>
<organism evidence="10 11">
    <name type="scientific">Penicillium oxalicum (strain 114-2 / CGMCC 5302)</name>
    <name type="common">Penicillium decumbens</name>
    <dbReference type="NCBI Taxonomy" id="933388"/>
    <lineage>
        <taxon>Eukaryota</taxon>
        <taxon>Fungi</taxon>
        <taxon>Dikarya</taxon>
        <taxon>Ascomycota</taxon>
        <taxon>Pezizomycotina</taxon>
        <taxon>Eurotiomycetes</taxon>
        <taxon>Eurotiomycetidae</taxon>
        <taxon>Eurotiales</taxon>
        <taxon>Aspergillaceae</taxon>
        <taxon>Penicillium</taxon>
    </lineage>
</organism>
<dbReference type="SUPFAM" id="SSF46565">
    <property type="entry name" value="Chaperone J-domain"/>
    <property type="match status" value="1"/>
</dbReference>
<dbReference type="EMBL" id="KB644410">
    <property type="protein sequence ID" value="EPS27583.1"/>
    <property type="molecule type" value="Genomic_DNA"/>
</dbReference>
<evidence type="ECO:0000256" key="5">
    <source>
        <dbReference type="ARBA" id="ARBA00037847"/>
    </source>
</evidence>
<evidence type="ECO:0000256" key="8">
    <source>
        <dbReference type="SAM" id="SignalP"/>
    </source>
</evidence>
<evidence type="ECO:0000256" key="1">
    <source>
        <dbReference type="ARBA" id="ARBA00022692"/>
    </source>
</evidence>
<keyword evidence="4 7" id="KW-0472">Membrane</keyword>
<dbReference type="CDD" id="cd06257">
    <property type="entry name" value="DnaJ"/>
    <property type="match status" value="1"/>
</dbReference>
<dbReference type="PANTHER" id="PTHR44653:SF2">
    <property type="entry name" value="DNAJ HOMOLOG SUBFAMILY C MEMBER 1"/>
    <property type="match status" value="1"/>
</dbReference>
<reference evidence="10 11" key="1">
    <citation type="journal article" date="2013" name="PLoS ONE">
        <title>Genomic and secretomic analyses reveal unique features of the lignocellulolytic enzyme system of Penicillium decumbens.</title>
        <authorList>
            <person name="Liu G."/>
            <person name="Zhang L."/>
            <person name="Wei X."/>
            <person name="Zou G."/>
            <person name="Qin Y."/>
            <person name="Ma L."/>
            <person name="Li J."/>
            <person name="Zheng H."/>
            <person name="Wang S."/>
            <person name="Wang C."/>
            <person name="Xun L."/>
            <person name="Zhao G.-P."/>
            <person name="Zhou Z."/>
            <person name="Qu Y."/>
        </authorList>
    </citation>
    <scope>NUCLEOTIDE SEQUENCE [LARGE SCALE GENOMIC DNA]</scope>
    <source>
        <strain evidence="11">114-2 / CGMCC 5302</strain>
    </source>
</reference>
<evidence type="ECO:0000259" key="9">
    <source>
        <dbReference type="PROSITE" id="PS50076"/>
    </source>
</evidence>
<feature type="domain" description="J" evidence="9">
    <location>
        <begin position="43"/>
        <end position="140"/>
    </location>
</feature>
<comment type="subcellular location">
    <subcellularLocation>
        <location evidence="5">Endomembrane system</location>
        <topology evidence="5">Single-pass membrane protein</topology>
    </subcellularLocation>
</comment>
<dbReference type="AlphaFoldDB" id="S8ANU2"/>
<name>S8ANU2_PENO1</name>
<evidence type="ECO:0000313" key="10">
    <source>
        <dbReference type="EMBL" id="EPS27583.1"/>
    </source>
</evidence>
<dbReference type="PhylomeDB" id="S8ANU2"/>
<gene>
    <name evidence="10" type="ORF">PDE_02526</name>
</gene>
<keyword evidence="3 7" id="KW-1133">Transmembrane helix</keyword>
<dbReference type="Pfam" id="PF00226">
    <property type="entry name" value="DnaJ"/>
    <property type="match status" value="1"/>
</dbReference>
<dbReference type="InterPro" id="IPR001623">
    <property type="entry name" value="DnaJ_domain"/>
</dbReference>
<dbReference type="PROSITE" id="PS50076">
    <property type="entry name" value="DNAJ_2"/>
    <property type="match status" value="1"/>
</dbReference>
<feature type="compositionally biased region" description="Low complexity" evidence="6">
    <location>
        <begin position="269"/>
        <end position="278"/>
    </location>
</feature>
<dbReference type="InterPro" id="IPR052606">
    <property type="entry name" value="DnaJ_domain_protein"/>
</dbReference>
<dbReference type="PANTHER" id="PTHR44653">
    <property type="entry name" value="DNAJ HOMOLOG SUBFAMILY C MEMBER 1"/>
    <property type="match status" value="1"/>
</dbReference>
<evidence type="ECO:0000256" key="7">
    <source>
        <dbReference type="SAM" id="Phobius"/>
    </source>
</evidence>
<keyword evidence="2 8" id="KW-0732">Signal</keyword>
<dbReference type="OrthoDB" id="413400at2759"/>
<feature type="region of interest" description="Disordered" evidence="6">
    <location>
        <begin position="215"/>
        <end position="234"/>
    </location>
</feature>
<dbReference type="Gene3D" id="1.10.287.110">
    <property type="entry name" value="DnaJ domain"/>
    <property type="match status" value="1"/>
</dbReference>
<dbReference type="HOGENOM" id="CLU_037236_1_0_1"/>
<feature type="region of interest" description="Disordered" evidence="6">
    <location>
        <begin position="381"/>
        <end position="403"/>
    </location>
</feature>
<dbReference type="eggNOG" id="KOG0724">
    <property type="taxonomic scope" value="Eukaryota"/>
</dbReference>
<feature type="signal peptide" evidence="8">
    <location>
        <begin position="1"/>
        <end position="19"/>
    </location>
</feature>
<evidence type="ECO:0000256" key="4">
    <source>
        <dbReference type="ARBA" id="ARBA00023136"/>
    </source>
</evidence>
<accession>S8ANU2</accession>
<evidence type="ECO:0000256" key="2">
    <source>
        <dbReference type="ARBA" id="ARBA00022729"/>
    </source>
</evidence>
<dbReference type="Proteomes" id="UP000019376">
    <property type="component" value="Unassembled WGS sequence"/>
</dbReference>
<evidence type="ECO:0000256" key="3">
    <source>
        <dbReference type="ARBA" id="ARBA00022989"/>
    </source>
</evidence>
<feature type="chain" id="PRO_5004547897" description="J domain-containing protein" evidence="8">
    <location>
        <begin position="20"/>
        <end position="403"/>
    </location>
</feature>
<proteinExistence type="predicted"/>
<keyword evidence="11" id="KW-1185">Reference proteome</keyword>
<protein>
    <recommendedName>
        <fullName evidence="9">J domain-containing protein</fullName>
    </recommendedName>
</protein>
<sequence length="403" mass="44583">MKTAVLSLFLLAFVGLVAAWSKEDYEIFRLRDELITAEGANVTFYEYLDIRPNANQDQIIKAHRKKSRDLHPDKVRRSFIANYSKDKAKAKSAKGVNVNKGPSKREVDAAIKEANARSARLNLVANVLKGPGRERYDHFLKNGFPLWKGTGYYYSRFRPGLGSVLLGLFLFFGGAAHYGALYLSWKREREFVDRYLRQARRAAWGDELGVRGIPGLDSAPTPAPVPTAAPGSEMPEAGAVAMNRRQKRMMDKENRKEKKAGRPANRAVGSASASGTSTPTEQSSVGERKRVVAENGKVLIVDSIGNVFLEEVNEDGAKGEFLLDIDNITRPSLRDTAVCRLPVWVYGKTIGRLLGSSKAPLTDSEIFEDLSAGEEIVEDAADAADKVQSQAPRRRRVKGNRRS</sequence>